<name>A0A212JE18_9BACT</name>
<dbReference type="AlphaFoldDB" id="A0A212JE18"/>
<proteinExistence type="predicted"/>
<dbReference type="InterPro" id="IPR021215">
    <property type="entry name" value="DUF2752"/>
</dbReference>
<feature type="transmembrane region" description="Helical" evidence="1">
    <location>
        <begin position="108"/>
        <end position="132"/>
    </location>
</feature>
<keyword evidence="1" id="KW-0812">Transmembrane</keyword>
<gene>
    <name evidence="2" type="ORF">KL86DYS2_11313</name>
</gene>
<dbReference type="RefSeq" id="WP_296948434.1">
    <property type="nucleotide sequence ID" value="NZ_LT599021.1"/>
</dbReference>
<feature type="transmembrane region" description="Helical" evidence="1">
    <location>
        <begin position="67"/>
        <end position="87"/>
    </location>
</feature>
<keyword evidence="1" id="KW-0472">Membrane</keyword>
<reference evidence="2" key="1">
    <citation type="submission" date="2016-04" db="EMBL/GenBank/DDBJ databases">
        <authorList>
            <person name="Evans L.H."/>
            <person name="Alamgir A."/>
            <person name="Owens N."/>
            <person name="Weber N.D."/>
            <person name="Virtaneva K."/>
            <person name="Barbian K."/>
            <person name="Babar A."/>
            <person name="Rosenke K."/>
        </authorList>
    </citation>
    <scope>NUCLEOTIDE SEQUENCE</scope>
    <source>
        <strain evidence="2">86-2</strain>
    </source>
</reference>
<evidence type="ECO:0008006" key="3">
    <source>
        <dbReference type="Google" id="ProtNLM"/>
    </source>
</evidence>
<dbReference type="Pfam" id="PF10825">
    <property type="entry name" value="DUF2752"/>
    <property type="match status" value="1"/>
</dbReference>
<protein>
    <recommendedName>
        <fullName evidence="3">DUF2752 domain-containing protein</fullName>
    </recommendedName>
</protein>
<organism evidence="2">
    <name type="scientific">uncultured Dysgonomonas sp</name>
    <dbReference type="NCBI Taxonomy" id="206096"/>
    <lineage>
        <taxon>Bacteria</taxon>
        <taxon>Pseudomonadati</taxon>
        <taxon>Bacteroidota</taxon>
        <taxon>Bacteroidia</taxon>
        <taxon>Bacteroidales</taxon>
        <taxon>Dysgonomonadaceae</taxon>
        <taxon>Dysgonomonas</taxon>
        <taxon>environmental samples</taxon>
    </lineage>
</organism>
<dbReference type="EMBL" id="FLUL01000001">
    <property type="protein sequence ID" value="SBV97671.1"/>
    <property type="molecule type" value="Genomic_DNA"/>
</dbReference>
<evidence type="ECO:0000256" key="1">
    <source>
        <dbReference type="SAM" id="Phobius"/>
    </source>
</evidence>
<keyword evidence="1" id="KW-1133">Transmembrane helix</keyword>
<sequence>MRKYIGYIIIITIPLIIAFVYYNYYATTGNIWSKQCSFHELTGLQCPGCGGQRSFYHLLHGNILQALRYNALLIIILPFLLYIYFLLAQVYILKNKNYLKYFNFSGKLGYIFIAVLVIFFILRNIPISPFIYLSPPQ</sequence>
<feature type="transmembrane region" description="Helical" evidence="1">
    <location>
        <begin position="7"/>
        <end position="25"/>
    </location>
</feature>
<evidence type="ECO:0000313" key="2">
    <source>
        <dbReference type="EMBL" id="SBV97671.1"/>
    </source>
</evidence>
<accession>A0A212JE18</accession>